<dbReference type="Proteomes" id="UP000299084">
    <property type="component" value="Unassembled WGS sequence"/>
</dbReference>
<accession>A0A5N4E9L0</accession>
<dbReference type="AlphaFoldDB" id="A0A5N4E9L0"/>
<proteinExistence type="predicted"/>
<keyword evidence="3" id="KW-1185">Reference proteome</keyword>
<feature type="region of interest" description="Disordered" evidence="1">
    <location>
        <begin position="89"/>
        <end position="108"/>
    </location>
</feature>
<comment type="caution">
    <text evidence="2">The sequence shown here is derived from an EMBL/GenBank/DDBJ whole genome shotgun (WGS) entry which is preliminary data.</text>
</comment>
<protein>
    <submittedName>
        <fullName evidence="2">Uncharacterized protein</fullName>
    </submittedName>
</protein>
<organism evidence="2 3">
    <name type="scientific">Camelus dromedarius</name>
    <name type="common">Dromedary</name>
    <name type="synonym">Arabian camel</name>
    <dbReference type="NCBI Taxonomy" id="9838"/>
    <lineage>
        <taxon>Eukaryota</taxon>
        <taxon>Metazoa</taxon>
        <taxon>Chordata</taxon>
        <taxon>Craniata</taxon>
        <taxon>Vertebrata</taxon>
        <taxon>Euteleostomi</taxon>
        <taxon>Mammalia</taxon>
        <taxon>Eutheria</taxon>
        <taxon>Laurasiatheria</taxon>
        <taxon>Artiodactyla</taxon>
        <taxon>Tylopoda</taxon>
        <taxon>Camelidae</taxon>
        <taxon>Camelus</taxon>
    </lineage>
</organism>
<gene>
    <name evidence="2" type="ORF">Cadr_000015712</name>
</gene>
<reference evidence="2 3" key="1">
    <citation type="journal article" date="2019" name="Mol. Ecol. Resour.">
        <title>Improving Illumina assemblies with Hi-C and long reads: an example with the North African dromedary.</title>
        <authorList>
            <person name="Elbers J.P."/>
            <person name="Rogers M.F."/>
            <person name="Perelman P.L."/>
            <person name="Proskuryakova A.A."/>
            <person name="Serdyukova N.A."/>
            <person name="Johnson W.E."/>
            <person name="Horin P."/>
            <person name="Corander J."/>
            <person name="Murphy D."/>
            <person name="Burger P.A."/>
        </authorList>
    </citation>
    <scope>NUCLEOTIDE SEQUENCE [LARGE SCALE GENOMIC DNA]</scope>
    <source>
        <strain evidence="2">Drom800</strain>
        <tissue evidence="2">Blood</tissue>
    </source>
</reference>
<evidence type="ECO:0000313" key="2">
    <source>
        <dbReference type="EMBL" id="KAB1279726.1"/>
    </source>
</evidence>
<evidence type="ECO:0000256" key="1">
    <source>
        <dbReference type="SAM" id="MobiDB-lite"/>
    </source>
</evidence>
<dbReference type="EMBL" id="JWIN03000004">
    <property type="protein sequence ID" value="KAB1279726.1"/>
    <property type="molecule type" value="Genomic_DNA"/>
</dbReference>
<name>A0A5N4E9L0_CAMDR</name>
<sequence>MSPSMQVVCRENGTRVGGTWRWAGNGRNSPWLTHLEPGSPIPPVSSCFLHLEPFTAQKGLAGSLCFWEPPPPFSGAHLLPTPIPCPGFSPHVPKPPSEKVGATQPPTGINRTVSLLYSLDIESSSGEKNSHKGKSQCLVT</sequence>
<evidence type="ECO:0000313" key="3">
    <source>
        <dbReference type="Proteomes" id="UP000299084"/>
    </source>
</evidence>